<evidence type="ECO:0000313" key="2">
    <source>
        <dbReference type="Proteomes" id="UP000055019"/>
    </source>
</evidence>
<dbReference type="AlphaFoldDB" id="A0A158L6X5"/>
<accession>A0A158L6X5</accession>
<reference evidence="1" key="1">
    <citation type="submission" date="2016-01" db="EMBL/GenBank/DDBJ databases">
        <authorList>
            <person name="Peeters C."/>
        </authorList>
    </citation>
    <scope>NUCLEOTIDE SEQUENCE [LARGE SCALE GENOMIC DNA]</scope>
    <source>
        <strain evidence="1">LMG 29317</strain>
    </source>
</reference>
<name>A0A158L6X5_9BURK</name>
<sequence length="77" mass="8469">MRQPFAPTIGGNLLGSDEASVARRIFLGKLEDLFENCGDRTARPHVMFDMPHTVAKAALDVPFERAFLDRAPVAEAL</sequence>
<organism evidence="1 2">
    <name type="scientific">Caballeronia arvi</name>
    <dbReference type="NCBI Taxonomy" id="1777135"/>
    <lineage>
        <taxon>Bacteria</taxon>
        <taxon>Pseudomonadati</taxon>
        <taxon>Pseudomonadota</taxon>
        <taxon>Betaproteobacteria</taxon>
        <taxon>Burkholderiales</taxon>
        <taxon>Burkholderiaceae</taxon>
        <taxon>Caballeronia</taxon>
    </lineage>
</organism>
<protein>
    <submittedName>
        <fullName evidence="1">Uncharacterized protein</fullName>
    </submittedName>
</protein>
<comment type="caution">
    <text evidence="1">The sequence shown here is derived from an EMBL/GenBank/DDBJ whole genome shotgun (WGS) entry which is preliminary data.</text>
</comment>
<proteinExistence type="predicted"/>
<dbReference type="Proteomes" id="UP000055019">
    <property type="component" value="Unassembled WGS sequence"/>
</dbReference>
<dbReference type="EMBL" id="FCOM02000181">
    <property type="protein sequence ID" value="SAL88799.1"/>
    <property type="molecule type" value="Genomic_DNA"/>
</dbReference>
<gene>
    <name evidence="1" type="ORF">AWB74_08739</name>
</gene>
<keyword evidence="2" id="KW-1185">Reference proteome</keyword>
<evidence type="ECO:0000313" key="1">
    <source>
        <dbReference type="EMBL" id="SAL88799.1"/>
    </source>
</evidence>